<comment type="caution">
    <text evidence="2">The sequence shown here is derived from an EMBL/GenBank/DDBJ whole genome shotgun (WGS) entry which is preliminary data.</text>
</comment>
<keyword evidence="3" id="KW-1185">Reference proteome</keyword>
<feature type="region of interest" description="Disordered" evidence="1">
    <location>
        <begin position="237"/>
        <end position="257"/>
    </location>
</feature>
<accession>A0A232LQV6</accession>
<sequence length="498" mass="56787">MDLWIPDWTPRICDTDGYANSMSTGGEIRRETSPQDTIVCPEAIPISGEWPLVSSAWCPPRWTLDDEMDNSLRPLGISQMPTTMLHEPTSLPPRSAEDYFSDLSPVRNHNDCPSTPSFKTEVGLTPTCFQRPTWVSPVTENTIQPGTMSLSFSDQESLSEFEMRPLYWKREQNNNLMKDDVTSSQLHRSESSPSQTFASGLPTLHPDMNLAVVDWQMASYGTSPKWSGTDDSMQSSNYWNTMNDSSEAELQDSSDEKEDFAEFFRTITRSTISRENSPRPHSLHTIDNGRQSSLSSSIDTPEHNHTPQGPETQIPHPQPHHSRQSSTVNEKEDDSTMPSQPSSPVAPWQSSTIGITRGNEKEPSRRQSREKIIIHRNSKDAFLLECKQKGMSYREIKKIGHFEEAESTLRGRFRTLTKRKELRVRKPQWGTKDIQLLREAVRTLSGPNKKRLLNQNDIQLPKVPWKKVAEYIWYHGGSYQFGNATCKKKWCEIQAIED</sequence>
<feature type="region of interest" description="Disordered" evidence="1">
    <location>
        <begin position="271"/>
        <end position="369"/>
    </location>
</feature>
<organism evidence="2 3">
    <name type="scientific">Elaphomyces granulatus</name>
    <dbReference type="NCBI Taxonomy" id="519963"/>
    <lineage>
        <taxon>Eukaryota</taxon>
        <taxon>Fungi</taxon>
        <taxon>Dikarya</taxon>
        <taxon>Ascomycota</taxon>
        <taxon>Pezizomycotina</taxon>
        <taxon>Eurotiomycetes</taxon>
        <taxon>Eurotiomycetidae</taxon>
        <taxon>Eurotiales</taxon>
        <taxon>Elaphomycetaceae</taxon>
        <taxon>Elaphomyces</taxon>
    </lineage>
</organism>
<feature type="compositionally biased region" description="Polar residues" evidence="1">
    <location>
        <begin position="182"/>
        <end position="198"/>
    </location>
</feature>
<protein>
    <recommendedName>
        <fullName evidence="4">Myb-like domain-containing protein</fullName>
    </recommendedName>
</protein>
<evidence type="ECO:0000313" key="3">
    <source>
        <dbReference type="Proteomes" id="UP000243515"/>
    </source>
</evidence>
<evidence type="ECO:0000256" key="1">
    <source>
        <dbReference type="SAM" id="MobiDB-lite"/>
    </source>
</evidence>
<proteinExistence type="predicted"/>
<dbReference type="Proteomes" id="UP000243515">
    <property type="component" value="Unassembled WGS sequence"/>
</dbReference>
<dbReference type="EMBL" id="NPHW01006050">
    <property type="protein sequence ID" value="OXV06167.1"/>
    <property type="molecule type" value="Genomic_DNA"/>
</dbReference>
<dbReference type="OrthoDB" id="3439209at2759"/>
<evidence type="ECO:0000313" key="2">
    <source>
        <dbReference type="EMBL" id="OXV06167.1"/>
    </source>
</evidence>
<feature type="compositionally biased region" description="Polar residues" evidence="1">
    <location>
        <begin position="288"/>
        <end position="299"/>
    </location>
</feature>
<feature type="compositionally biased region" description="Acidic residues" evidence="1">
    <location>
        <begin position="246"/>
        <end position="257"/>
    </location>
</feature>
<gene>
    <name evidence="2" type="ORF">Egran_06066</name>
</gene>
<feature type="region of interest" description="Disordered" evidence="1">
    <location>
        <begin position="181"/>
        <end position="202"/>
    </location>
</feature>
<feature type="compositionally biased region" description="Polar residues" evidence="1">
    <location>
        <begin position="336"/>
        <end position="354"/>
    </location>
</feature>
<reference evidence="2 3" key="1">
    <citation type="journal article" date="2015" name="Environ. Microbiol.">
        <title>Metagenome sequence of Elaphomyces granulatus from sporocarp tissue reveals Ascomycota ectomycorrhizal fingerprints of genome expansion and a Proteobacteria-rich microbiome.</title>
        <authorList>
            <person name="Quandt C.A."/>
            <person name="Kohler A."/>
            <person name="Hesse C.N."/>
            <person name="Sharpton T.J."/>
            <person name="Martin F."/>
            <person name="Spatafora J.W."/>
        </authorList>
    </citation>
    <scope>NUCLEOTIDE SEQUENCE [LARGE SCALE GENOMIC DNA]</scope>
    <source>
        <strain evidence="2 3">OSC145934</strain>
    </source>
</reference>
<dbReference type="AlphaFoldDB" id="A0A232LQV6"/>
<evidence type="ECO:0008006" key="4">
    <source>
        <dbReference type="Google" id="ProtNLM"/>
    </source>
</evidence>
<feature type="compositionally biased region" description="Basic and acidic residues" evidence="1">
    <location>
        <begin position="358"/>
        <end position="369"/>
    </location>
</feature>
<name>A0A232LQV6_9EURO</name>